<name>A0A0B0ENF2_9BACT</name>
<reference evidence="1 2" key="1">
    <citation type="submission" date="2014-10" db="EMBL/GenBank/DDBJ databases">
        <title>Draft genome of anammox bacterium scalindua brodae, obtained using differential coverage binning of sequence data from two enrichment reactors.</title>
        <authorList>
            <person name="Speth D.R."/>
            <person name="Russ L."/>
            <person name="Kartal B."/>
            <person name="Op den Camp H.J."/>
            <person name="Dutilh B.E."/>
            <person name="Jetten M.S."/>
        </authorList>
    </citation>
    <scope>NUCLEOTIDE SEQUENCE [LARGE SCALE GENOMIC DNA]</scope>
    <source>
        <strain evidence="1">RU1</strain>
    </source>
</reference>
<evidence type="ECO:0000313" key="1">
    <source>
        <dbReference type="EMBL" id="KHE92643.1"/>
    </source>
</evidence>
<dbReference type="Proteomes" id="UP000030652">
    <property type="component" value="Unassembled WGS sequence"/>
</dbReference>
<protein>
    <submittedName>
        <fullName evidence="1">Uncharacterized protein</fullName>
    </submittedName>
</protein>
<organism evidence="1 2">
    <name type="scientific">Candidatus Scalindua brodae</name>
    <dbReference type="NCBI Taxonomy" id="237368"/>
    <lineage>
        <taxon>Bacteria</taxon>
        <taxon>Pseudomonadati</taxon>
        <taxon>Planctomycetota</taxon>
        <taxon>Candidatus Brocadiia</taxon>
        <taxon>Candidatus Brocadiales</taxon>
        <taxon>Candidatus Scalinduaceae</taxon>
        <taxon>Candidatus Scalindua</taxon>
    </lineage>
</organism>
<dbReference type="AlphaFoldDB" id="A0A0B0ENF2"/>
<sequence>MGDPRTLCMWGSRPDWLFGGSDKGLQKTGAVPIYSEIIAKILSNRSF</sequence>
<evidence type="ECO:0000313" key="2">
    <source>
        <dbReference type="Proteomes" id="UP000030652"/>
    </source>
</evidence>
<accession>A0A0B0ENF2</accession>
<dbReference type="EMBL" id="JRYO01000107">
    <property type="protein sequence ID" value="KHE92643.1"/>
    <property type="molecule type" value="Genomic_DNA"/>
</dbReference>
<proteinExistence type="predicted"/>
<gene>
    <name evidence="1" type="ORF">SCABRO_01600</name>
</gene>
<comment type="caution">
    <text evidence="1">The sequence shown here is derived from an EMBL/GenBank/DDBJ whole genome shotgun (WGS) entry which is preliminary data.</text>
</comment>